<name>A0A835S9G4_VANPL</name>
<sequence>MELQPIPAVLEYWESLPPEAPPPPPSELGSEHGLLQWVTAEYDAGAGVETDGIGLGFVDPGFVHESTVGTEGESLLHAMVPPPKFSPLCGSANNSFKGAAFGNSNFKTTAFGSFSGIMNQNQVVPSCSNLFFLPLDNQPAIVTPPPPAFHHHQSNSISDQEVLLDINTVHLPLESFSLHQAVLDKLFKAAELLEVGNTVSAQMILARLNYHLPSSSGKPFIRSAFYFKEAFLLASRGGNESYHSTLTTPLDVLLKLGAYKAFSDVSPVLQFTSFTSTQAILDELSGAKSIHVIDFNIGIGGNWCALIQELSQRHSSSNGSIELRISAFVSNYSHHPLELQLILENLTNFAANLGVPFLLKFLPLESFDPTVMMHSSIPGEAIAVNFTVGFGNDNPSTQTFLRLIKQLSPKIVISVNHGSDRNDLPFSHHFLHAFRSSTILLESIEATGVSPEVADKIEKYLLQPRIESSIIRRYKAGGQEQLLPWRRLFTSAGFLAVPFSSFAEAQAEFLLKRMQVKGFQMHKHQAALMLSWKQGEIVSISAWRC</sequence>
<organism evidence="4 5">
    <name type="scientific">Vanilla planifolia</name>
    <name type="common">Vanilla</name>
    <dbReference type="NCBI Taxonomy" id="51239"/>
    <lineage>
        <taxon>Eukaryota</taxon>
        <taxon>Viridiplantae</taxon>
        <taxon>Streptophyta</taxon>
        <taxon>Embryophyta</taxon>
        <taxon>Tracheophyta</taxon>
        <taxon>Spermatophyta</taxon>
        <taxon>Magnoliopsida</taxon>
        <taxon>Liliopsida</taxon>
        <taxon>Asparagales</taxon>
        <taxon>Orchidaceae</taxon>
        <taxon>Vanilloideae</taxon>
        <taxon>Vanilleae</taxon>
        <taxon>Vanilla</taxon>
    </lineage>
</organism>
<keyword evidence="1" id="KW-0805">Transcription regulation</keyword>
<keyword evidence="2" id="KW-0804">Transcription</keyword>
<evidence type="ECO:0000313" key="5">
    <source>
        <dbReference type="Proteomes" id="UP000639772"/>
    </source>
</evidence>
<dbReference type="Proteomes" id="UP000639772">
    <property type="component" value="Chromosome 1"/>
</dbReference>
<proteinExistence type="inferred from homology"/>
<dbReference type="AlphaFoldDB" id="A0A835S9G4"/>
<feature type="short sequence motif" description="VHIID" evidence="3">
    <location>
        <begin position="290"/>
        <end position="294"/>
    </location>
</feature>
<evidence type="ECO:0000256" key="2">
    <source>
        <dbReference type="ARBA" id="ARBA00023163"/>
    </source>
</evidence>
<dbReference type="EMBL" id="JADCNM010000001">
    <property type="protein sequence ID" value="KAG0502216.1"/>
    <property type="molecule type" value="Genomic_DNA"/>
</dbReference>
<comment type="caution">
    <text evidence="3">Lacks conserved residue(s) required for the propagation of feature annotation.</text>
</comment>
<reference evidence="4 5" key="1">
    <citation type="journal article" date="2020" name="Nat. Food">
        <title>A phased Vanilla planifolia genome enables genetic improvement of flavour and production.</title>
        <authorList>
            <person name="Hasing T."/>
            <person name="Tang H."/>
            <person name="Brym M."/>
            <person name="Khazi F."/>
            <person name="Huang T."/>
            <person name="Chambers A.H."/>
        </authorList>
    </citation>
    <scope>NUCLEOTIDE SEQUENCE [LARGE SCALE GENOMIC DNA]</scope>
    <source>
        <tissue evidence="4">Leaf</tissue>
    </source>
</reference>
<comment type="similarity">
    <text evidence="3">Belongs to the GRAS family.</text>
</comment>
<evidence type="ECO:0000256" key="3">
    <source>
        <dbReference type="PROSITE-ProRule" id="PRU01191"/>
    </source>
</evidence>
<evidence type="ECO:0000313" key="4">
    <source>
        <dbReference type="EMBL" id="KAG0502216.1"/>
    </source>
</evidence>
<dbReference type="OrthoDB" id="666726at2759"/>
<evidence type="ECO:0000256" key="1">
    <source>
        <dbReference type="ARBA" id="ARBA00023015"/>
    </source>
</evidence>
<dbReference type="InterPro" id="IPR005202">
    <property type="entry name" value="TF_GRAS"/>
</dbReference>
<accession>A0A835S9G4</accession>
<gene>
    <name evidence="4" type="ORF">HPP92_002288</name>
</gene>
<dbReference type="Pfam" id="PF03514">
    <property type="entry name" value="GRAS"/>
    <property type="match status" value="1"/>
</dbReference>
<dbReference type="PROSITE" id="PS50985">
    <property type="entry name" value="GRAS"/>
    <property type="match status" value="1"/>
</dbReference>
<feature type="region of interest" description="Leucine repeat I (LRI)" evidence="3">
    <location>
        <begin position="180"/>
        <end position="240"/>
    </location>
</feature>
<dbReference type="PANTHER" id="PTHR31636">
    <property type="entry name" value="OSJNBA0084A10.13 PROTEIN-RELATED"/>
    <property type="match status" value="1"/>
</dbReference>
<comment type="caution">
    <text evidence="4">The sequence shown here is derived from an EMBL/GenBank/DDBJ whole genome shotgun (WGS) entry which is preliminary data.</text>
</comment>
<feature type="region of interest" description="SAW" evidence="3">
    <location>
        <begin position="471"/>
        <end position="544"/>
    </location>
</feature>
<evidence type="ECO:0008006" key="6">
    <source>
        <dbReference type="Google" id="ProtNLM"/>
    </source>
</evidence>
<protein>
    <recommendedName>
        <fullName evidence="6">Scarecrow-like protein 6</fullName>
    </recommendedName>
</protein>